<keyword evidence="2" id="KW-0808">Transferase</keyword>
<dbReference type="RefSeq" id="WP_209537954.1">
    <property type="nucleotide sequence ID" value="NZ_CP053381.1"/>
</dbReference>
<comment type="pathway">
    <text evidence="1">Cell wall biogenesis; peptidoglycan biosynthesis.</text>
</comment>
<dbReference type="InterPro" id="IPR036950">
    <property type="entry name" value="PBP_transglycosylase"/>
</dbReference>
<evidence type="ECO:0000313" key="5">
    <source>
        <dbReference type="Proteomes" id="UP000671868"/>
    </source>
</evidence>
<proteinExistence type="predicted"/>
<dbReference type="PANTHER" id="PTHR32282:SF33">
    <property type="entry name" value="PEPTIDOGLYCAN GLYCOSYLTRANSFERASE"/>
    <property type="match status" value="1"/>
</dbReference>
<gene>
    <name evidence="4" type="ORF">HNO51_16985</name>
</gene>
<protein>
    <recommendedName>
        <fullName evidence="3">Glycosyl transferase family 51 domain-containing protein</fullName>
    </recommendedName>
</protein>
<keyword evidence="5" id="KW-1185">Reference proteome</keyword>
<dbReference type="InterPro" id="IPR001264">
    <property type="entry name" value="Glyco_trans_51"/>
</dbReference>
<dbReference type="InterPro" id="IPR050396">
    <property type="entry name" value="Glycosyltr_51/Transpeptidase"/>
</dbReference>
<dbReference type="EMBL" id="CP053381">
    <property type="protein sequence ID" value="QTP56231.1"/>
    <property type="molecule type" value="Genomic_DNA"/>
</dbReference>
<dbReference type="InterPro" id="IPR023346">
    <property type="entry name" value="Lysozyme-like_dom_sf"/>
</dbReference>
<evidence type="ECO:0000256" key="1">
    <source>
        <dbReference type="ARBA" id="ARBA00004752"/>
    </source>
</evidence>
<dbReference type="Gene3D" id="1.10.3810.10">
    <property type="entry name" value="Biosynthetic peptidoglycan transglycosylase-like"/>
    <property type="match status" value="1"/>
</dbReference>
<evidence type="ECO:0000259" key="3">
    <source>
        <dbReference type="Pfam" id="PF00912"/>
    </source>
</evidence>
<name>A0ABX7W8J8_9GAMM</name>
<organism evidence="4 5">
    <name type="scientific">Billgrantia sulfidoxydans</name>
    <dbReference type="NCBI Taxonomy" id="2733484"/>
    <lineage>
        <taxon>Bacteria</taxon>
        <taxon>Pseudomonadati</taxon>
        <taxon>Pseudomonadota</taxon>
        <taxon>Gammaproteobacteria</taxon>
        <taxon>Oceanospirillales</taxon>
        <taxon>Halomonadaceae</taxon>
        <taxon>Billgrantia</taxon>
    </lineage>
</organism>
<reference evidence="4 5" key="1">
    <citation type="journal article" date="2021" name="Front. Microbiol.">
        <title>Aerobic Denitrification and Heterotrophic Sulfur Oxidation in the Genus Halomonas Revealed by Six Novel Species Characterizations and Genome-Based Analysis.</title>
        <authorList>
            <person name="Wang L."/>
            <person name="Shao Z."/>
        </authorList>
    </citation>
    <scope>NUCLEOTIDE SEQUENCE [LARGE SCALE GENOMIC DNA]</scope>
    <source>
        <strain evidence="4 5">MCCC 1A11059</strain>
    </source>
</reference>
<dbReference type="Proteomes" id="UP000671868">
    <property type="component" value="Chromosome"/>
</dbReference>
<evidence type="ECO:0000256" key="2">
    <source>
        <dbReference type="ARBA" id="ARBA00022679"/>
    </source>
</evidence>
<accession>A0ABX7W8J8</accession>
<dbReference type="Pfam" id="PF00912">
    <property type="entry name" value="Transgly"/>
    <property type="match status" value="1"/>
</dbReference>
<sequence length="235" mass="27262">MNQKEIFDIIGGKPAFTLDIKGWLIYYNLILDKILLHLDSAKYSSSLAFHDNLTEFEKYVVLLEDKRYFNHRGVDLYFIPRALKQLVTRKRIGGISTIEQQYIRTILNRKERTLSRKHREIILSWLLAHRACKKEVLKSYLGSAYFGYKINSCDEASLVLFRKNANEAKAEEAALLASLLVYPLPKQVIHEIKEKNIQTPININNFFQVSSLVAPNWSSKISRRLRFAISLSQAK</sequence>
<feature type="domain" description="Glycosyl transferase family 51" evidence="3">
    <location>
        <begin position="43"/>
        <end position="184"/>
    </location>
</feature>
<dbReference type="PANTHER" id="PTHR32282">
    <property type="entry name" value="BINDING PROTEIN TRANSPEPTIDASE, PUTATIVE-RELATED"/>
    <property type="match status" value="1"/>
</dbReference>
<dbReference type="SUPFAM" id="SSF53955">
    <property type="entry name" value="Lysozyme-like"/>
    <property type="match status" value="1"/>
</dbReference>
<evidence type="ECO:0000313" key="4">
    <source>
        <dbReference type="EMBL" id="QTP56231.1"/>
    </source>
</evidence>